<comment type="caution">
    <text evidence="1">The sequence shown here is derived from an EMBL/GenBank/DDBJ whole genome shotgun (WGS) entry which is preliminary data.</text>
</comment>
<keyword evidence="2" id="KW-1185">Reference proteome</keyword>
<organism evidence="1 2">
    <name type="scientific">Persea americana</name>
    <name type="common">Avocado</name>
    <dbReference type="NCBI Taxonomy" id="3435"/>
    <lineage>
        <taxon>Eukaryota</taxon>
        <taxon>Viridiplantae</taxon>
        <taxon>Streptophyta</taxon>
        <taxon>Embryophyta</taxon>
        <taxon>Tracheophyta</taxon>
        <taxon>Spermatophyta</taxon>
        <taxon>Magnoliopsida</taxon>
        <taxon>Magnoliidae</taxon>
        <taxon>Laurales</taxon>
        <taxon>Lauraceae</taxon>
        <taxon>Persea</taxon>
    </lineage>
</organism>
<reference evidence="1 2" key="1">
    <citation type="journal article" date="2022" name="Hortic Res">
        <title>A haplotype resolved chromosomal level avocado genome allows analysis of novel avocado genes.</title>
        <authorList>
            <person name="Nath O."/>
            <person name="Fletcher S.J."/>
            <person name="Hayward A."/>
            <person name="Shaw L.M."/>
            <person name="Masouleh A.K."/>
            <person name="Furtado A."/>
            <person name="Henry R.J."/>
            <person name="Mitter N."/>
        </authorList>
    </citation>
    <scope>NUCLEOTIDE SEQUENCE [LARGE SCALE GENOMIC DNA]</scope>
    <source>
        <strain evidence="2">cv. Hass</strain>
    </source>
</reference>
<sequence length="1024" mass="113085">MEASVSAGLFPMLLFIVAFLVFINSLCSAQSTIHLGNETDRMALLAFKKKIINDPHGVLSSWNSSFHFCMWSGVTCSRRHPHRVKTLNLTAQSFRGSLSPQIGNLSFLRAIYLSDNKLEGHIPQEIGKLFRLQNLSLLNNSLVGEIPNTLTQCLQLRILRFRSNNLVGKIPMAIGSLSKLYLLSLSENRLQGHIPPSLGNLSSLVVLDLMENSLDGSIPEELGQLVKLQFLAIDGNKCLGKIPYTLYNLSLLRVLGVGDNRLYGSLPPELGLFLPKLEELYVSENKFTGPIPVSLGNASRLFILSLGDNNFSGSMPMSIGWLKDLRKLWAFSNQLVSEKDEEFTFITSLTNCTVLEVLDLDQNKFSGILPKSIANLSTQLSYMLLGRNQISGAIPPEIENLASLISFSMEDNLLGGTIPIHLTKLNKLQILALDGNKLSGKIPNPVGNLTQLYILQISRNNLHGSIPRSLGKCQHLQLLYLSDNKLSGTIPTEFSDIPSLLELHIDKNNLTGFLPSDIGKLQNLFLLDISNNDLFGAIPGTLGTCVHLEYLYMKGNLFHGSIPPSLGVVRGLRELDLSCNNLIGHVSGDLALLPFLEYLNLSFNNLEGEVPKQGIFQNASAVSILGNNKLCGGISELQLPQCPKKDFKKKPLSQKVIILVVVAAALFSFLLLCVLVLRSKKPREKLLSTLSMGEKFLRVTYAELFRATTGFSSANLIGVGSYGSVYRGIIDRMEMIVAIKVLKLQQQRASKSFIAESRALRSIQHRNIVKIFTVCSSIDFSGNDFKALVLEYMPNGSLDSWLHPSANELHSLKILNLIQRLNLAIDIACALDYLHNHCQPPLVHCDLKPSNILLDDDMVAHVSDFGLATIVSECINYSQCQTNSLAPMGSIGYIAPEYGAGANPSTYGDVYSYGILLLEMVTGKRPSDDMFKDDLGLHQFAKMALPESVMDIVDHRLLSEEIEIIRHNRNNNRVMMHECLVSLVKIGVSCSAESPKARKEMKDVIAELQKVRDFYLAATVVRNV</sequence>
<name>A0ACC2K7U6_PERAE</name>
<dbReference type="Proteomes" id="UP001234297">
    <property type="component" value="Chromosome 4"/>
</dbReference>
<evidence type="ECO:0000313" key="1">
    <source>
        <dbReference type="EMBL" id="KAJ8617103.1"/>
    </source>
</evidence>
<accession>A0ACC2K7U6</accession>
<gene>
    <name evidence="1" type="ORF">MRB53_013289</name>
</gene>
<protein>
    <submittedName>
        <fullName evidence="1">Uncharacterized protein</fullName>
    </submittedName>
</protein>
<dbReference type="EMBL" id="CM056812">
    <property type="protein sequence ID" value="KAJ8617103.1"/>
    <property type="molecule type" value="Genomic_DNA"/>
</dbReference>
<evidence type="ECO:0000313" key="2">
    <source>
        <dbReference type="Proteomes" id="UP001234297"/>
    </source>
</evidence>
<proteinExistence type="predicted"/>